<dbReference type="EMBL" id="RBNJ01001526">
    <property type="protein sequence ID" value="RUS33070.1"/>
    <property type="molecule type" value="Genomic_DNA"/>
</dbReference>
<dbReference type="AlphaFoldDB" id="A0A433QTF5"/>
<dbReference type="Proteomes" id="UP000274822">
    <property type="component" value="Unassembled WGS sequence"/>
</dbReference>
<comment type="caution">
    <text evidence="1">The sequence shown here is derived from an EMBL/GenBank/DDBJ whole genome shotgun (WGS) entry which is preliminary data.</text>
</comment>
<protein>
    <submittedName>
        <fullName evidence="1">Uncharacterized protein</fullName>
    </submittedName>
</protein>
<reference evidence="1 2" key="1">
    <citation type="journal article" date="2018" name="New Phytol.">
        <title>Phylogenomics of Endogonaceae and evolution of mycorrhizas within Mucoromycota.</title>
        <authorList>
            <person name="Chang Y."/>
            <person name="Desiro A."/>
            <person name="Na H."/>
            <person name="Sandor L."/>
            <person name="Lipzen A."/>
            <person name="Clum A."/>
            <person name="Barry K."/>
            <person name="Grigoriev I.V."/>
            <person name="Martin F.M."/>
            <person name="Stajich J.E."/>
            <person name="Smith M.E."/>
            <person name="Bonito G."/>
            <person name="Spatafora J.W."/>
        </authorList>
    </citation>
    <scope>NUCLEOTIDE SEQUENCE [LARGE SCALE GENOMIC DNA]</scope>
    <source>
        <strain evidence="1 2">AD002</strain>
    </source>
</reference>
<evidence type="ECO:0000313" key="1">
    <source>
        <dbReference type="EMBL" id="RUS33070.1"/>
    </source>
</evidence>
<name>A0A433QTF5_9FUNG</name>
<keyword evidence="2" id="KW-1185">Reference proteome</keyword>
<accession>A0A433QTF5</accession>
<gene>
    <name evidence="1" type="ORF">BC938DRAFT_473232</name>
</gene>
<organism evidence="1 2">
    <name type="scientific">Jimgerdemannia flammicorona</name>
    <dbReference type="NCBI Taxonomy" id="994334"/>
    <lineage>
        <taxon>Eukaryota</taxon>
        <taxon>Fungi</taxon>
        <taxon>Fungi incertae sedis</taxon>
        <taxon>Mucoromycota</taxon>
        <taxon>Mucoromycotina</taxon>
        <taxon>Endogonomycetes</taxon>
        <taxon>Endogonales</taxon>
        <taxon>Endogonaceae</taxon>
        <taxon>Jimgerdemannia</taxon>
    </lineage>
</organism>
<proteinExistence type="predicted"/>
<sequence>MDSKQTEQLKLFFILEKYTLLDFLQYADATKYLAPKGEAHRQYMILLENIKRASGGHYDRESFSSLIKFSGELLYFSLVHSFIIDPEDEYIRSNFTEEELSEVVHENYRAPSDLDLNLLEFVSSFAKANKIVYPNRDSRGVKSSASKARARLQSKNRFPYHHVKAAVADWVTLLESDPNPLVLDLPEAWDRTNV</sequence>
<evidence type="ECO:0000313" key="2">
    <source>
        <dbReference type="Proteomes" id="UP000274822"/>
    </source>
</evidence>